<comment type="caution">
    <text evidence="1">The sequence shown here is derived from an EMBL/GenBank/DDBJ whole genome shotgun (WGS) entry which is preliminary data.</text>
</comment>
<proteinExistence type="predicted"/>
<evidence type="ECO:0008006" key="3">
    <source>
        <dbReference type="Google" id="ProtNLM"/>
    </source>
</evidence>
<keyword evidence="2" id="KW-1185">Reference proteome</keyword>
<dbReference type="Proteomes" id="UP001424741">
    <property type="component" value="Unassembled WGS sequence"/>
</dbReference>
<name>A0ABP9V483_9BACT</name>
<dbReference type="RefSeq" id="WP_346189979.1">
    <property type="nucleotide sequence ID" value="NZ_BAABRL010000015.1"/>
</dbReference>
<reference evidence="1 2" key="1">
    <citation type="submission" date="2024-02" db="EMBL/GenBank/DDBJ databases">
        <title>Rubritalea halochordaticola NBRC 107102.</title>
        <authorList>
            <person name="Ichikawa N."/>
            <person name="Katano-Makiyama Y."/>
            <person name="Hidaka K."/>
        </authorList>
    </citation>
    <scope>NUCLEOTIDE SEQUENCE [LARGE SCALE GENOMIC DNA]</scope>
    <source>
        <strain evidence="1 2">NBRC 107102</strain>
    </source>
</reference>
<evidence type="ECO:0000313" key="2">
    <source>
        <dbReference type="Proteomes" id="UP001424741"/>
    </source>
</evidence>
<dbReference type="EMBL" id="BAABRL010000015">
    <property type="protein sequence ID" value="GAA5497472.1"/>
    <property type="molecule type" value="Genomic_DNA"/>
</dbReference>
<sequence length="410" mass="47575">MKRHNTKKKCGLCNMEFIATRRYRRYCKSCTPREREKVYRNINLPDKACETCGRNFSPRFHKSKFCSEDCKSIAYAAKNKKNHPKRKCDSCGASYQPKSNLNKYCSDDCRKTHYYEVKRQKNKKKKTKYCVICHQVFKPRRSIDVCCSRECSDRRARKAQAKTIICKSCGTSFIHNTTGVRKYCDTCKQKGRPKKTSDQPCAWCGRTNFPHVNTHATYCSLKCSSKALHANGKGNKVDKPKAINKLIKAILDARYTPTLEDVCYTAEVSETWVREQGLDIENLFKMAGREPSCSFESKFEEMVYYALLDLGIEDKDIQRQKKYDGLRGIRNSLRFDFHIRNINILIEADGEQHNPGKEHPIFETEASQKNDALKNAYAKEQGIPLIRIPYQATFHMTFKTVKEKLTPHLR</sequence>
<dbReference type="Gene3D" id="3.40.960.10">
    <property type="entry name" value="VSR Endonuclease"/>
    <property type="match status" value="1"/>
</dbReference>
<accession>A0ABP9V483</accession>
<protein>
    <recommendedName>
        <fullName evidence="3">DUF559 domain-containing protein</fullName>
    </recommendedName>
</protein>
<evidence type="ECO:0000313" key="1">
    <source>
        <dbReference type="EMBL" id="GAA5497472.1"/>
    </source>
</evidence>
<organism evidence="1 2">
    <name type="scientific">Rubritalea halochordaticola</name>
    <dbReference type="NCBI Taxonomy" id="714537"/>
    <lineage>
        <taxon>Bacteria</taxon>
        <taxon>Pseudomonadati</taxon>
        <taxon>Verrucomicrobiota</taxon>
        <taxon>Verrucomicrobiia</taxon>
        <taxon>Verrucomicrobiales</taxon>
        <taxon>Rubritaleaceae</taxon>
        <taxon>Rubritalea</taxon>
    </lineage>
</organism>
<gene>
    <name evidence="1" type="ORF">Rhal01_03668</name>
</gene>